<feature type="repeat" description="ANK" evidence="6">
    <location>
        <begin position="456"/>
        <end position="488"/>
    </location>
</feature>
<feature type="compositionally biased region" description="Polar residues" evidence="7">
    <location>
        <begin position="14"/>
        <end position="32"/>
    </location>
</feature>
<feature type="compositionally biased region" description="Basic and acidic residues" evidence="7">
    <location>
        <begin position="1"/>
        <end position="10"/>
    </location>
</feature>
<evidence type="ECO:0000256" key="1">
    <source>
        <dbReference type="ARBA" id="ARBA00004175"/>
    </source>
</evidence>
<dbReference type="PROSITE" id="PS50297">
    <property type="entry name" value="ANK_REP_REGION"/>
    <property type="match status" value="2"/>
</dbReference>
<feature type="region of interest" description="Disordered" evidence="7">
    <location>
        <begin position="808"/>
        <end position="914"/>
    </location>
</feature>
<feature type="compositionally biased region" description="Low complexity" evidence="7">
    <location>
        <begin position="548"/>
        <end position="566"/>
    </location>
</feature>
<dbReference type="RefSeq" id="XP_027196801.1">
    <property type="nucleotide sequence ID" value="XM_027341000.1"/>
</dbReference>
<feature type="region of interest" description="Disordered" evidence="7">
    <location>
        <begin position="681"/>
        <end position="770"/>
    </location>
</feature>
<feature type="compositionally biased region" description="Basic and acidic residues" evidence="7">
    <location>
        <begin position="210"/>
        <end position="222"/>
    </location>
</feature>
<dbReference type="PANTHER" id="PTHR24149">
    <property type="entry name" value="ANKYRIN REPEAT DOMAIN-CONTAINING PROTEIN 12"/>
    <property type="match status" value="1"/>
</dbReference>
<evidence type="ECO:0000256" key="7">
    <source>
        <dbReference type="SAM" id="MobiDB-lite"/>
    </source>
</evidence>
<evidence type="ECO:0000313" key="9">
    <source>
        <dbReference type="RefSeq" id="XP_027196801.1"/>
    </source>
</evidence>
<evidence type="ECO:0000256" key="4">
    <source>
        <dbReference type="ARBA" id="ARBA00023028"/>
    </source>
</evidence>
<dbReference type="SUPFAM" id="SSF48403">
    <property type="entry name" value="Ankyrin repeat"/>
    <property type="match status" value="1"/>
</dbReference>
<evidence type="ECO:0000256" key="3">
    <source>
        <dbReference type="ARBA" id="ARBA00022537"/>
    </source>
</evidence>
<feature type="compositionally biased region" description="Low complexity" evidence="7">
    <location>
        <begin position="323"/>
        <end position="346"/>
    </location>
</feature>
<dbReference type="GO" id="GO:0044218">
    <property type="term" value="C:other organism cell membrane"/>
    <property type="evidence" value="ECO:0007669"/>
    <property type="project" value="UniProtKB-KW"/>
</dbReference>
<proteinExistence type="predicted"/>
<dbReference type="InParanoid" id="A0A6P6XVB7"/>
<feature type="region of interest" description="Disordered" evidence="7">
    <location>
        <begin position="103"/>
        <end position="126"/>
    </location>
</feature>
<keyword evidence="2" id="KW-0268">Exocytosis</keyword>
<feature type="compositionally biased region" description="Low complexity" evidence="7">
    <location>
        <begin position="1117"/>
        <end position="1152"/>
    </location>
</feature>
<dbReference type="InterPro" id="IPR002110">
    <property type="entry name" value="Ankyrin_rpt"/>
</dbReference>
<comment type="subcellular location">
    <subcellularLocation>
        <location evidence="1">Target cell membrane</location>
    </subcellularLocation>
</comment>
<dbReference type="InterPro" id="IPR036770">
    <property type="entry name" value="Ankyrin_rpt-contain_sf"/>
</dbReference>
<feature type="compositionally biased region" description="Basic and acidic residues" evidence="7">
    <location>
        <begin position="573"/>
        <end position="583"/>
    </location>
</feature>
<feature type="compositionally biased region" description="Polar residues" evidence="7">
    <location>
        <begin position="811"/>
        <end position="820"/>
    </location>
</feature>
<feature type="compositionally biased region" description="Polar residues" evidence="7">
    <location>
        <begin position="860"/>
        <end position="877"/>
    </location>
</feature>
<dbReference type="PANTHER" id="PTHR24149:SF14">
    <property type="entry name" value="ANKYRIN REPEAT DOMAIN 12"/>
    <property type="match status" value="1"/>
</dbReference>
<feature type="compositionally biased region" description="Low complexity" evidence="7">
    <location>
        <begin position="893"/>
        <end position="912"/>
    </location>
</feature>
<feature type="region of interest" description="Disordered" evidence="7">
    <location>
        <begin position="547"/>
        <end position="590"/>
    </location>
</feature>
<dbReference type="Pfam" id="PF12796">
    <property type="entry name" value="Ank_2"/>
    <property type="match status" value="1"/>
</dbReference>
<feature type="region of interest" description="Disordered" evidence="7">
    <location>
        <begin position="278"/>
        <end position="378"/>
    </location>
</feature>
<organism evidence="8 9">
    <name type="scientific">Dermatophagoides pteronyssinus</name>
    <name type="common">European house dust mite</name>
    <dbReference type="NCBI Taxonomy" id="6956"/>
    <lineage>
        <taxon>Eukaryota</taxon>
        <taxon>Metazoa</taxon>
        <taxon>Ecdysozoa</taxon>
        <taxon>Arthropoda</taxon>
        <taxon>Chelicerata</taxon>
        <taxon>Arachnida</taxon>
        <taxon>Acari</taxon>
        <taxon>Acariformes</taxon>
        <taxon>Sarcoptiformes</taxon>
        <taxon>Astigmata</taxon>
        <taxon>Psoroptidia</taxon>
        <taxon>Analgoidea</taxon>
        <taxon>Pyroglyphidae</taxon>
        <taxon>Dermatophagoidinae</taxon>
        <taxon>Dermatophagoides</taxon>
    </lineage>
</organism>
<keyword evidence="8" id="KW-1185">Reference proteome</keyword>
<feature type="compositionally biased region" description="Polar residues" evidence="7">
    <location>
        <begin position="115"/>
        <end position="125"/>
    </location>
</feature>
<feature type="compositionally biased region" description="Polar residues" evidence="7">
    <location>
        <begin position="278"/>
        <end position="296"/>
    </location>
</feature>
<feature type="compositionally biased region" description="Basic residues" evidence="7">
    <location>
        <begin position="103"/>
        <end position="114"/>
    </location>
</feature>
<keyword evidence="4" id="KW-0800">Toxin</keyword>
<dbReference type="OrthoDB" id="5806726at2759"/>
<feature type="compositionally biased region" description="Low complexity" evidence="7">
    <location>
        <begin position="681"/>
        <end position="721"/>
    </location>
</feature>
<evidence type="ECO:0000256" key="2">
    <source>
        <dbReference type="ARBA" id="ARBA00022483"/>
    </source>
</evidence>
<name>A0A6P6XVB7_DERPT</name>
<feature type="compositionally biased region" description="Polar residues" evidence="7">
    <location>
        <begin position="1153"/>
        <end position="1180"/>
    </location>
</feature>
<keyword evidence="3" id="KW-1052">Target cell membrane</keyword>
<keyword evidence="6" id="KW-0040">ANK repeat</keyword>
<feature type="region of interest" description="Disordered" evidence="7">
    <location>
        <begin position="1"/>
        <end position="73"/>
    </location>
</feature>
<feature type="compositionally biased region" description="Low complexity" evidence="7">
    <location>
        <begin position="1056"/>
        <end position="1073"/>
    </location>
</feature>
<feature type="repeat" description="ANK" evidence="6">
    <location>
        <begin position="489"/>
        <end position="521"/>
    </location>
</feature>
<feature type="compositionally biased region" description="Low complexity" evidence="7">
    <location>
        <begin position="301"/>
        <end position="316"/>
    </location>
</feature>
<evidence type="ECO:0000313" key="8">
    <source>
        <dbReference type="Proteomes" id="UP000515146"/>
    </source>
</evidence>
<feature type="compositionally biased region" description="Polar residues" evidence="7">
    <location>
        <begin position="223"/>
        <end position="238"/>
    </location>
</feature>
<dbReference type="SMART" id="SM00248">
    <property type="entry name" value="ANK"/>
    <property type="match status" value="3"/>
</dbReference>
<feature type="compositionally biased region" description="Low complexity" evidence="7">
    <location>
        <begin position="1181"/>
        <end position="1195"/>
    </location>
</feature>
<sequence length="1504" mass="163373">MKNLFSDRSHSTKHQQSSPSTSTIVKRSTIAKTTTPNNNNVHPNYHHTNEHSNSSSNDSLSRKYLMSSHKKLRSTKQYSKSSSLFISSDSKLTTFNNSLRHNHHNLKISGKRKANTNNSQRSKTINGKVFQRKSQTAKRNLITGSSSSSRRRLTFNDVVTSGSHIDEDNDDDDSQNIDDDDEQDHDGDDENSMNANDNDEENELSNNSSHDGHEVMIGDHESGSSSSRKGNKTESFNTNKLSSLPASIVGSITAPFSLRKQIELAVQLSIDELSVDNSISSSQTPFIESKSRSNSPKLYHQNSQQQPASTTTSTNNRLSDSESSNLSNQDTHSSSSSYHHSQSGEDSSLHHLNPQYTHPSSSSSSPASATTASRKFFRNNKGETELHLAAIRGDFGRLEHLLQLNNGVFNCISKKSTRSIPIEQPSSTSSLSDSFHCINTTTSTATAYDINIQDFAGWTALHEACNRGHTQAVRVLVNHGANVNASAQCGTTPLIDAASNGHQTIVKILLKHGANPLQQNKRGQSAIDLAYDEHIEELLRNHLENKQQSKFISSSSSSKKSVQPSGKDSDEESLTKSENREDCNQLQLKEDENEQSIVKFITSTSEQTIRDQHSPLYNQTSDKLIMPSQQTTSITNTTPTTTVTTTPQTPLTVSSPPLHVSSFASPVSTLSLTISSSVITTTISSGNGTNTETAATTVSASSKLTPVSTTTTNNDNNSDSSGQKSAFENDDIKSSALTTINNETKKSPDGSSESDPTNIQVSNVGDKTENVDNLKDTIEQQKSLSVVESSVGPTPAIVAKQDAHVNENIIKDSSNTQASHQLRGRKRRRSGDSANNSGKKTPKDSSKSSKKSQQDDSNDPESTAVSKMDWNKSSTTGEDCGQRNNDNDDSKNVDSSFVGSHTSASNVSSTSSEQMMMRVPPLRIVLPPSNSNSVVNSSSVSVVGSGVNSTVNSGTSGSNPPMIVINSINSGNGSQTVSCVDQYGNGSSAINGNNVINGGQTAQKYPYVVSTTGDQQQMESVDNSNAESVTNLNTNTSAVISSTSSNLGAASSSIFASSASTTTSTATTTTTASNHRITRSSQRVAQQKHHHDDDAPVSTGTRKKKNRSSLGHGHAVGNTNASNTTTTGGSGNSNNTIVGGANTNSNYYNYSNDRGSGANSGQTNLNQSNQLSGTNSSGQIGENADGDGSNNNNEAGSGGDGNGGPNGSGNSIGSNGANNEFNMNLYQYQAERSSHRMFMAIRDHVRRRRRTMPIPIMNESKQPPGFHNYLLNRCDYLLKTTSQQKLPDLLQMISPPDQLTKDSPLFSLFIEQERERHHLRLRHRVEQEKLCMVVQQETLRLYNRADMYKKNQTMPLSVCTYLKDEELYNKLELETDHSQDNVIIAQIKTDNPSFLNDGPSALTGCGRIRFNGRVFLSWKSDDDDKWNKIKIDMLNRQRLEAESLASIQRLRWQWKLAELEPNSATGSSASNLTTDLNNLPPMSNVSELFVPIVQVQKDFELKPN</sequence>
<dbReference type="KEGG" id="dpte:113791247"/>
<evidence type="ECO:0000256" key="5">
    <source>
        <dbReference type="ARBA" id="ARBA00023298"/>
    </source>
</evidence>
<keyword evidence="4" id="KW-0528">Neurotoxin</keyword>
<dbReference type="OMA" id="DANFRME"/>
<accession>A0A6P6XVB7</accession>
<feature type="compositionally biased region" description="Gly residues" evidence="7">
    <location>
        <begin position="1196"/>
        <end position="1207"/>
    </location>
</feature>
<protein>
    <submittedName>
        <fullName evidence="9">Uncharacterized protein LOC113791247</fullName>
    </submittedName>
</protein>
<gene>
    <name evidence="9" type="primary">LOC113791247</name>
</gene>
<feature type="compositionally biased region" description="Acidic residues" evidence="7">
    <location>
        <begin position="167"/>
        <end position="203"/>
    </location>
</feature>
<evidence type="ECO:0000256" key="6">
    <source>
        <dbReference type="PROSITE-ProRule" id="PRU00023"/>
    </source>
</evidence>
<dbReference type="GO" id="GO:0044231">
    <property type="term" value="C:host cell presynaptic membrane"/>
    <property type="evidence" value="ECO:0007669"/>
    <property type="project" value="UniProtKB-KW"/>
</dbReference>
<dbReference type="Gene3D" id="1.25.40.20">
    <property type="entry name" value="Ankyrin repeat-containing domain"/>
    <property type="match status" value="1"/>
</dbReference>
<reference evidence="9" key="1">
    <citation type="submission" date="2025-08" db="UniProtKB">
        <authorList>
            <consortium name="RefSeq"/>
        </authorList>
    </citation>
    <scope>IDENTIFICATION</scope>
    <source>
        <strain evidence="9">Airmid</strain>
    </source>
</reference>
<feature type="compositionally biased region" description="Polar residues" evidence="7">
    <location>
        <begin position="749"/>
        <end position="765"/>
    </location>
</feature>
<feature type="region of interest" description="Disordered" evidence="7">
    <location>
        <begin position="1056"/>
        <end position="1215"/>
    </location>
</feature>
<dbReference type="InterPro" id="IPR053210">
    <property type="entry name" value="ANKRD12"/>
</dbReference>
<dbReference type="GO" id="GO:0006887">
    <property type="term" value="P:exocytosis"/>
    <property type="evidence" value="ECO:0007669"/>
    <property type="project" value="UniProtKB-KW"/>
</dbReference>
<dbReference type="PROSITE" id="PS50088">
    <property type="entry name" value="ANK_REPEAT"/>
    <property type="match status" value="2"/>
</dbReference>
<feature type="region of interest" description="Disordered" evidence="7">
    <location>
        <begin position="159"/>
        <end position="238"/>
    </location>
</feature>
<feature type="compositionally biased region" description="Low complexity" evidence="7">
    <location>
        <begin position="33"/>
        <end position="43"/>
    </location>
</feature>
<keyword evidence="4" id="KW-0638">Presynaptic neurotoxin</keyword>
<dbReference type="Proteomes" id="UP000515146">
    <property type="component" value="Unplaced"/>
</dbReference>
<feature type="compositionally biased region" description="Low complexity" evidence="7">
    <location>
        <begin position="359"/>
        <end position="373"/>
    </location>
</feature>
<keyword evidence="5" id="KW-0472">Membrane</keyword>
<keyword evidence="5" id="KW-1053">Target membrane</keyword>
<dbReference type="GO" id="GO:0005654">
    <property type="term" value="C:nucleoplasm"/>
    <property type="evidence" value="ECO:0007669"/>
    <property type="project" value="TreeGrafter"/>
</dbReference>